<sequence>MTSPAAGVVFDHTALSLLGRGHRLLSGLVAAPLHSVPDRHVYVPALCLVAAVAERPLIGEHVLALPAIEVVGMGPTHALAVGLLLAQQTPWEFGHAIAVCRPDPEWPTGRPIITAEPKRYVGHHIDVIAVE</sequence>
<reference evidence="1 2" key="1">
    <citation type="journal article" date="2019" name="Int. J. Syst. Evol. Microbiol.">
        <title>The Global Catalogue of Microorganisms (GCM) 10K type strain sequencing project: providing services to taxonomists for standard genome sequencing and annotation.</title>
        <authorList>
            <consortium name="The Broad Institute Genomics Platform"/>
            <consortium name="The Broad Institute Genome Sequencing Center for Infectious Disease"/>
            <person name="Wu L."/>
            <person name="Ma J."/>
        </authorList>
    </citation>
    <scope>NUCLEOTIDE SEQUENCE [LARGE SCALE GENOMIC DNA]</scope>
    <source>
        <strain evidence="1 2">JCM 13250</strain>
    </source>
</reference>
<dbReference type="RefSeq" id="WP_344138900.1">
    <property type="nucleotide sequence ID" value="NZ_BAAALT010000263.1"/>
</dbReference>
<organism evidence="1 2">
    <name type="scientific">Luedemannella flava</name>
    <dbReference type="NCBI Taxonomy" id="349316"/>
    <lineage>
        <taxon>Bacteria</taxon>
        <taxon>Bacillati</taxon>
        <taxon>Actinomycetota</taxon>
        <taxon>Actinomycetes</taxon>
        <taxon>Micromonosporales</taxon>
        <taxon>Micromonosporaceae</taxon>
        <taxon>Luedemannella</taxon>
    </lineage>
</organism>
<comment type="caution">
    <text evidence="1">The sequence shown here is derived from an EMBL/GenBank/DDBJ whole genome shotgun (WGS) entry which is preliminary data.</text>
</comment>
<keyword evidence="2" id="KW-1185">Reference proteome</keyword>
<gene>
    <name evidence="1" type="ORF">GCM10009682_56570</name>
</gene>
<protein>
    <submittedName>
        <fullName evidence="1">Uncharacterized protein</fullName>
    </submittedName>
</protein>
<evidence type="ECO:0000313" key="2">
    <source>
        <dbReference type="Proteomes" id="UP001500218"/>
    </source>
</evidence>
<dbReference type="Proteomes" id="UP001500218">
    <property type="component" value="Unassembled WGS sequence"/>
</dbReference>
<evidence type="ECO:0000313" key="1">
    <source>
        <dbReference type="EMBL" id="GAA1830519.1"/>
    </source>
</evidence>
<proteinExistence type="predicted"/>
<accession>A0ABN2ML94</accession>
<name>A0ABN2ML94_9ACTN</name>
<dbReference type="EMBL" id="BAAALT010000263">
    <property type="protein sequence ID" value="GAA1830519.1"/>
    <property type="molecule type" value="Genomic_DNA"/>
</dbReference>